<evidence type="ECO:0000256" key="1">
    <source>
        <dbReference type="ARBA" id="ARBA00023239"/>
    </source>
</evidence>
<dbReference type="Proteomes" id="UP000323300">
    <property type="component" value="Unassembled WGS sequence"/>
</dbReference>
<dbReference type="PANTHER" id="PTHR30143:SF0">
    <property type="entry name" value="2-KETO-4-PENTENOATE HYDRATASE"/>
    <property type="match status" value="1"/>
</dbReference>
<sequence length="269" mass="28797">MAAVGIETIASEVLAALDSKRQVEPFTARFDHFGSDDAYRVATVLRNMRIARGEKPAGRKIGFTNRNIWAEYAVDRPLWGYVYATTLHDIHPGSSIKASHLPEPRIEPEIVLGLGRDIGPETTLPELAKSVEWVAHGFEVVQSIYPGWRFAVADCIADGGLHGALFVGPKLQVNDHAGLASALSGLTVALSRNGEIVDNGRGANVLDGPIQALGHLVGVLATDSFNPSLRKGEVITTGTLTRAFPISPGERWSTTLTGFDLPGLSVDIV</sequence>
<protein>
    <submittedName>
        <fullName evidence="3">2-oxo-3-hexenedioate decarboxylase</fullName>
    </submittedName>
</protein>
<dbReference type="Pfam" id="PF01557">
    <property type="entry name" value="FAA_hydrolase"/>
    <property type="match status" value="1"/>
</dbReference>
<dbReference type="InterPro" id="IPR050772">
    <property type="entry name" value="Hydratase-Decarb/MhpD_sf"/>
</dbReference>
<keyword evidence="4" id="KW-1185">Reference proteome</keyword>
<evidence type="ECO:0000313" key="3">
    <source>
        <dbReference type="EMBL" id="SFK20904.1"/>
    </source>
</evidence>
<reference evidence="3 4" key="1">
    <citation type="submission" date="2016-10" db="EMBL/GenBank/DDBJ databases">
        <authorList>
            <person name="Varghese N."/>
            <person name="Submissions S."/>
        </authorList>
    </citation>
    <scope>NUCLEOTIDE SEQUENCE [LARGE SCALE GENOMIC DNA]</scope>
    <source>
        <strain evidence="3 4">DSM 21822</strain>
    </source>
</reference>
<dbReference type="AlphaFoldDB" id="A0A1I3XMX0"/>
<keyword evidence="1" id="KW-0456">Lyase</keyword>
<dbReference type="OrthoDB" id="9792137at2"/>
<evidence type="ECO:0000313" key="4">
    <source>
        <dbReference type="Proteomes" id="UP000323300"/>
    </source>
</evidence>
<dbReference type="Gene3D" id="3.90.850.10">
    <property type="entry name" value="Fumarylacetoacetase-like, C-terminal domain"/>
    <property type="match status" value="1"/>
</dbReference>
<evidence type="ECO:0000259" key="2">
    <source>
        <dbReference type="Pfam" id="PF01557"/>
    </source>
</evidence>
<proteinExistence type="predicted"/>
<dbReference type="SUPFAM" id="SSF56529">
    <property type="entry name" value="FAH"/>
    <property type="match status" value="1"/>
</dbReference>
<dbReference type="GO" id="GO:0005737">
    <property type="term" value="C:cytoplasm"/>
    <property type="evidence" value="ECO:0007669"/>
    <property type="project" value="TreeGrafter"/>
</dbReference>
<gene>
    <name evidence="3" type="ORF">SAMN04488498_103385</name>
</gene>
<organism evidence="3 4">
    <name type="scientific">Neomesorhizobium albiziae</name>
    <dbReference type="NCBI Taxonomy" id="335020"/>
    <lineage>
        <taxon>Bacteria</taxon>
        <taxon>Pseudomonadati</taxon>
        <taxon>Pseudomonadota</taxon>
        <taxon>Alphaproteobacteria</taxon>
        <taxon>Hyphomicrobiales</taxon>
        <taxon>Phyllobacteriaceae</taxon>
        <taxon>Neomesorhizobium</taxon>
    </lineage>
</organism>
<dbReference type="EMBL" id="FOSL01000003">
    <property type="protein sequence ID" value="SFK20904.1"/>
    <property type="molecule type" value="Genomic_DNA"/>
</dbReference>
<dbReference type="InterPro" id="IPR011234">
    <property type="entry name" value="Fumarylacetoacetase-like_C"/>
</dbReference>
<accession>A0A1I3XMX0</accession>
<dbReference type="GO" id="GO:0008684">
    <property type="term" value="F:2-oxopent-4-enoate hydratase activity"/>
    <property type="evidence" value="ECO:0007669"/>
    <property type="project" value="TreeGrafter"/>
</dbReference>
<dbReference type="RefSeq" id="WP_149759656.1">
    <property type="nucleotide sequence ID" value="NZ_BSPE01000008.1"/>
</dbReference>
<dbReference type="PANTHER" id="PTHR30143">
    <property type="entry name" value="ACID HYDRATASE"/>
    <property type="match status" value="1"/>
</dbReference>
<dbReference type="InterPro" id="IPR036663">
    <property type="entry name" value="Fumarylacetoacetase_C_sf"/>
</dbReference>
<name>A0A1I3XMX0_9HYPH</name>
<feature type="domain" description="Fumarylacetoacetase-like C-terminal" evidence="2">
    <location>
        <begin position="102"/>
        <end position="258"/>
    </location>
</feature>